<evidence type="ECO:0000256" key="2">
    <source>
        <dbReference type="ARBA" id="ARBA00009824"/>
    </source>
</evidence>
<keyword evidence="4 7" id="KW-1133">Transmembrane helix</keyword>
<evidence type="ECO:0000256" key="3">
    <source>
        <dbReference type="ARBA" id="ARBA00022692"/>
    </source>
</evidence>
<keyword evidence="3 7" id="KW-0812">Transmembrane</keyword>
<evidence type="ECO:0000313" key="9">
    <source>
        <dbReference type="Proteomes" id="UP000327013"/>
    </source>
</evidence>
<feature type="compositionally biased region" description="Polar residues" evidence="6">
    <location>
        <begin position="994"/>
        <end position="1020"/>
    </location>
</feature>
<comment type="similarity">
    <text evidence="2">Belongs to the TMCO4 family.</text>
</comment>
<feature type="region of interest" description="Disordered" evidence="6">
    <location>
        <begin position="354"/>
        <end position="448"/>
    </location>
</feature>
<keyword evidence="9" id="KW-1185">Reference proteome</keyword>
<feature type="compositionally biased region" description="Acidic residues" evidence="6">
    <location>
        <begin position="159"/>
        <end position="170"/>
    </location>
</feature>
<comment type="subcellular location">
    <subcellularLocation>
        <location evidence="1">Membrane</location>
        <topology evidence="1">Multi-pass membrane protein</topology>
    </subcellularLocation>
</comment>
<evidence type="ECO:0000256" key="4">
    <source>
        <dbReference type="ARBA" id="ARBA00022989"/>
    </source>
</evidence>
<evidence type="ECO:0000256" key="7">
    <source>
        <dbReference type="SAM" id="Phobius"/>
    </source>
</evidence>
<dbReference type="InterPro" id="IPR029058">
    <property type="entry name" value="AB_hydrolase_fold"/>
</dbReference>
<feature type="compositionally biased region" description="Basic and acidic residues" evidence="6">
    <location>
        <begin position="390"/>
        <end position="404"/>
    </location>
</feature>
<dbReference type="Proteomes" id="UP000327013">
    <property type="component" value="Unassembled WGS sequence"/>
</dbReference>
<sequence>MSAPPHYEQSAGSGMSGRTYGAQSRPPGLEDDDDGDLGGGITMTFGPESPVERDPSPDLPLPSKPTNNESKTTLHEPQSDNTEHSVQPSAQANPKVTSPNATPSSHSRQPSSQAPTSPSQERGVLARQRSDTTGNRLVSGASAPGVSEWSHQQHVTQEPVEDAKEEDEWQEMPSYAPFDLYDDDNKLIAREHVDSDEEEVSYQGFGGRGYTRVTVDEDAKSATSMDEDTAYLFKETTNALDDDEEARGTMEQMQATKELLSPNERIAYVGVVRLALADMLKDLAAIERTRGSKKEIDIAVESMKMLTQKLMIRLYSHMELEAAEQLMIEQLTEHGLQPSDLTPTLMRNSRVKNPMKDEAESKAAEPKVDSDSLDGKTSYDSTETDPDQDSTERKSSSDLTDSKKSHTNGSQTIEVDDQSSIDGEDVAPPPYQAVDDNTAPELLDSNNIPQTKDIDIDIRWTVLCDLFLVLVADGVYDSRSRYLLERVGSFLDVPWLEICRFEKRVTEALEMQEANQKEVWNEEEHIENRKKLARRKRLMYMGIATVGGGLVIGLSAGILAPMIGAGLAAGFTTIGISGTGTFLGGAGAAAIIGTGGTITGSAIGGRAANRRTGHVKTFEYRPLHHNKRVNLIVTIAGWMNGKIDDVRLPFSTVNPVMGDIFSVLWEPEMLTSMGDTINILATELPLVLSKLSYLIDNPWSVSMARADAAGLILADSLIDRNLGTRPITLVGFSLGSRVIISALRELAKKGAVGLIQNVYLFGSPVVVKKDEYLRARTVVSGRFVNGYATNDWILGYLFRATGGGIMRVAGLAAVEIPGIENFNVTEFVPGHMAYRKAMPRILREVGWAIESDEFSEIEDPDPENHQARQRQLIDEIEEARKDLEANPEKKRFGFFKRNKKGLVKKNWEMYDERSNRGPDGTEPVRVTDSNGGVIFDVDAIHREALELATQGIEIKQLESTLPPMKINAAQLEERGGVTPRPSPRMSKDYFAGSPTRSNTSTPGPSETTRPSMQASKSWSNDTRDETPVRQRSYTPEPEEKDVHMTFNTSFDSPEKNAHKGYIDLSREDRDKNRDNRSSTATQDSQQPLSGPGAGHNPWDDDDEFGEEKEIEMTFA</sequence>
<keyword evidence="5 7" id="KW-0472">Membrane</keyword>
<feature type="transmembrane region" description="Helical" evidence="7">
    <location>
        <begin position="538"/>
        <end position="563"/>
    </location>
</feature>
<dbReference type="AlphaFoldDB" id="A0A5N6L206"/>
<organism evidence="8 9">
    <name type="scientific">Carpinus fangiana</name>
    <dbReference type="NCBI Taxonomy" id="176857"/>
    <lineage>
        <taxon>Eukaryota</taxon>
        <taxon>Viridiplantae</taxon>
        <taxon>Streptophyta</taxon>
        <taxon>Embryophyta</taxon>
        <taxon>Tracheophyta</taxon>
        <taxon>Spermatophyta</taxon>
        <taxon>Magnoliopsida</taxon>
        <taxon>eudicotyledons</taxon>
        <taxon>Gunneridae</taxon>
        <taxon>Pentapetalae</taxon>
        <taxon>rosids</taxon>
        <taxon>fabids</taxon>
        <taxon>Fagales</taxon>
        <taxon>Betulaceae</taxon>
        <taxon>Carpinus</taxon>
    </lineage>
</organism>
<accession>A0A5N6L206</accession>
<dbReference type="GO" id="GO:0016020">
    <property type="term" value="C:membrane"/>
    <property type="evidence" value="ECO:0007669"/>
    <property type="project" value="UniProtKB-SubCell"/>
</dbReference>
<feature type="compositionally biased region" description="Polar residues" evidence="6">
    <location>
        <begin position="1077"/>
        <end position="1088"/>
    </location>
</feature>
<evidence type="ECO:0008006" key="10">
    <source>
        <dbReference type="Google" id="ProtNLM"/>
    </source>
</evidence>
<comment type="caution">
    <text evidence="8">The sequence shown here is derived from an EMBL/GenBank/DDBJ whole genome shotgun (WGS) entry which is preliminary data.</text>
</comment>
<proteinExistence type="inferred from homology"/>
<feature type="region of interest" description="Disordered" evidence="6">
    <location>
        <begin position="1"/>
        <end position="171"/>
    </location>
</feature>
<evidence type="ECO:0000256" key="5">
    <source>
        <dbReference type="ARBA" id="ARBA00023136"/>
    </source>
</evidence>
<evidence type="ECO:0000256" key="6">
    <source>
        <dbReference type="SAM" id="MobiDB-lite"/>
    </source>
</evidence>
<feature type="compositionally biased region" description="Basic and acidic residues" evidence="6">
    <location>
        <begin position="354"/>
        <end position="374"/>
    </location>
</feature>
<dbReference type="SUPFAM" id="SSF53474">
    <property type="entry name" value="alpha/beta-Hydrolases"/>
    <property type="match status" value="1"/>
</dbReference>
<dbReference type="InterPro" id="IPR007941">
    <property type="entry name" value="DUF726"/>
</dbReference>
<dbReference type="Pfam" id="PF05277">
    <property type="entry name" value="DUF726"/>
    <property type="match status" value="2"/>
</dbReference>
<gene>
    <name evidence="8" type="ORF">FH972_025575</name>
</gene>
<feature type="region of interest" description="Disordered" evidence="6">
    <location>
        <begin position="971"/>
        <end position="1115"/>
    </location>
</feature>
<dbReference type="PANTHER" id="PTHR17920:SF3">
    <property type="entry name" value="TRANSMEMBRANE AND COILED-COIL DOMAIN-CONTAINING PROTEIN 4"/>
    <property type="match status" value="1"/>
</dbReference>
<dbReference type="EMBL" id="VIBQ01000059">
    <property type="protein sequence ID" value="KAB8542112.1"/>
    <property type="molecule type" value="Genomic_DNA"/>
</dbReference>
<dbReference type="OrthoDB" id="277931at2759"/>
<feature type="compositionally biased region" description="Basic and acidic residues" evidence="6">
    <location>
        <begin position="1052"/>
        <end position="1076"/>
    </location>
</feature>
<evidence type="ECO:0000256" key="1">
    <source>
        <dbReference type="ARBA" id="ARBA00004141"/>
    </source>
</evidence>
<dbReference type="PANTHER" id="PTHR17920">
    <property type="entry name" value="TRANSMEMBRANE AND COILED-COIL DOMAIN-CONTAINING PROTEIN 4 TMCO4"/>
    <property type="match status" value="1"/>
</dbReference>
<protein>
    <recommendedName>
        <fullName evidence="10">DUF726 domain-containing protein</fullName>
    </recommendedName>
</protein>
<feature type="compositionally biased region" description="Acidic residues" evidence="6">
    <location>
        <begin position="414"/>
        <end position="425"/>
    </location>
</feature>
<feature type="compositionally biased region" description="Acidic residues" evidence="6">
    <location>
        <begin position="1099"/>
        <end position="1109"/>
    </location>
</feature>
<name>A0A5N6L206_9ROSI</name>
<feature type="compositionally biased region" description="Polar residues" evidence="6">
    <location>
        <begin position="84"/>
        <end position="106"/>
    </location>
</feature>
<feature type="compositionally biased region" description="Low complexity" evidence="6">
    <location>
        <begin position="107"/>
        <end position="120"/>
    </location>
</feature>
<reference evidence="8 9" key="1">
    <citation type="submission" date="2019-06" db="EMBL/GenBank/DDBJ databases">
        <title>A chromosomal-level reference genome of Carpinus fangiana (Coryloideae, Betulaceae).</title>
        <authorList>
            <person name="Yang X."/>
            <person name="Wang Z."/>
            <person name="Zhang L."/>
            <person name="Hao G."/>
            <person name="Liu J."/>
            <person name="Yang Y."/>
        </authorList>
    </citation>
    <scope>NUCLEOTIDE SEQUENCE [LARGE SCALE GENOMIC DNA]</scope>
    <source>
        <strain evidence="8">Cfa_2016G</strain>
        <tissue evidence="8">Leaf</tissue>
    </source>
</reference>
<feature type="compositionally biased region" description="Basic and acidic residues" evidence="6">
    <location>
        <begin position="72"/>
        <end position="83"/>
    </location>
</feature>
<evidence type="ECO:0000313" key="8">
    <source>
        <dbReference type="EMBL" id="KAB8542112.1"/>
    </source>
</evidence>